<reference evidence="2" key="1">
    <citation type="submission" date="2020-04" db="EMBL/GenBank/DDBJ databases">
        <title>Efficient Dilution-to-Extinction isolation of novel virus-host model systems for fastidious heterotrophic bacteria.</title>
        <authorList>
            <person name="Buchholz H.H."/>
            <person name="Temperton B."/>
            <person name="Michelsen M."/>
            <person name="Allen M."/>
        </authorList>
    </citation>
    <scope>NUCLEOTIDE SEQUENCE [LARGE SCALE GENOMIC DNA]</scope>
</reference>
<evidence type="ECO:0000313" key="1">
    <source>
        <dbReference type="EMBL" id="QLF88150.1"/>
    </source>
</evidence>
<gene>
    <name evidence="1" type="ORF">Eyrgjafa_gp_4</name>
</gene>
<keyword evidence="2" id="KW-1185">Reference proteome</keyword>
<accession>A0A7S5Y9F3</accession>
<protein>
    <submittedName>
        <fullName evidence="1">Uncharacterized protein</fullName>
    </submittedName>
</protein>
<evidence type="ECO:0000313" key="2">
    <source>
        <dbReference type="Proteomes" id="UP000594646"/>
    </source>
</evidence>
<name>A0A7S5Y9F3_9CAUD</name>
<proteinExistence type="predicted"/>
<dbReference type="Proteomes" id="UP000594646">
    <property type="component" value="Genome"/>
</dbReference>
<organism evidence="1 2">
    <name type="scientific">Pelagibacter phage Eyrgjafa EXVC018P</name>
    <dbReference type="NCBI Taxonomy" id="2736227"/>
    <lineage>
        <taxon>Viruses</taxon>
        <taxon>Duplodnaviria</taxon>
        <taxon>Heunggongvirae</taxon>
        <taxon>Uroviricota</taxon>
        <taxon>Caudoviricetes</taxon>
        <taxon>Autographivirales</taxon>
        <taxon>Fussvirus</taxon>
        <taxon>Fussvirus Eyrgjafa EXVC018P</taxon>
    </lineage>
</organism>
<dbReference type="EMBL" id="MT375523">
    <property type="protein sequence ID" value="QLF88150.1"/>
    <property type="molecule type" value="Genomic_DNA"/>
</dbReference>
<sequence length="158" mass="18696">MVIRKIWLNKLNTKLSTKFIMKVAELVCKLWKLNRNKFGNKVNDFDYHITDLRRQYPNELVYASALGSLPFYCKTNEIDDSTEKTTSIKIGDCNIRYTFEKNNDTNQHDNVDYLFVDPRLSMLTNLITQTKIRHNEPKTLRVINLKREDKNVVKLHSK</sequence>